<dbReference type="HOGENOM" id="CLU_157779_0_1_5"/>
<evidence type="ECO:0000256" key="7">
    <source>
        <dbReference type="ARBA" id="ARBA00022989"/>
    </source>
</evidence>
<evidence type="ECO:0000256" key="9">
    <source>
        <dbReference type="ARBA" id="ARBA00023139"/>
    </source>
</evidence>
<feature type="transmembrane region" description="Helical" evidence="11">
    <location>
        <begin position="38"/>
        <end position="57"/>
    </location>
</feature>
<protein>
    <recommendedName>
        <fullName evidence="3">Uncharacterized protein YtcA</fullName>
    </recommendedName>
</protein>
<evidence type="ECO:0000313" key="14">
    <source>
        <dbReference type="Proteomes" id="UP000032611"/>
    </source>
</evidence>
<feature type="transmembrane region" description="Helical" evidence="11">
    <location>
        <begin position="69"/>
        <end position="88"/>
    </location>
</feature>
<evidence type="ECO:0000256" key="5">
    <source>
        <dbReference type="ARBA" id="ARBA00022692"/>
    </source>
</evidence>
<comment type="similarity">
    <text evidence="2">Belongs to the YtcA family.</text>
</comment>
<dbReference type="Pfam" id="PF17090">
    <property type="entry name" value="Ytca"/>
    <property type="match status" value="1"/>
</dbReference>
<evidence type="ECO:0000256" key="1">
    <source>
        <dbReference type="ARBA" id="ARBA00004141"/>
    </source>
</evidence>
<dbReference type="PATRIC" id="fig|1486262.3.peg.730"/>
<dbReference type="AlphaFoldDB" id="A0A0D5LM13"/>
<evidence type="ECO:0000256" key="2">
    <source>
        <dbReference type="ARBA" id="ARBA00008208"/>
    </source>
</evidence>
<keyword evidence="5 11" id="KW-0812">Transmembrane</keyword>
<evidence type="ECO:0000256" key="11">
    <source>
        <dbReference type="SAM" id="Phobius"/>
    </source>
</evidence>
<reference evidence="13 14" key="1">
    <citation type="journal article" date="2015" name="Genome Announc.">
        <title>Complete genome sequence of Martelella endophytica YC6887, which has antifungal activity associated with a halophyte.</title>
        <authorList>
            <person name="Khan A."/>
            <person name="Khan H."/>
            <person name="Chung E.J."/>
            <person name="Hossain M.T."/>
            <person name="Chung Y.R."/>
        </authorList>
    </citation>
    <scope>NUCLEOTIDE SEQUENCE [LARGE SCALE GENOMIC DNA]</scope>
    <source>
        <strain evidence="13">YC6887</strain>
    </source>
</reference>
<comment type="subcellular location">
    <subcellularLocation>
        <location evidence="1">Membrane</location>
        <topology evidence="1">Multi-pass membrane protein</topology>
    </subcellularLocation>
</comment>
<evidence type="ECO:0000256" key="8">
    <source>
        <dbReference type="ARBA" id="ARBA00023136"/>
    </source>
</evidence>
<evidence type="ECO:0000256" key="12">
    <source>
        <dbReference type="SAM" id="SignalP"/>
    </source>
</evidence>
<dbReference type="Proteomes" id="UP000032611">
    <property type="component" value="Chromosome"/>
</dbReference>
<keyword evidence="10" id="KW-0449">Lipoprotein</keyword>
<dbReference type="OrthoDB" id="5958921at2"/>
<evidence type="ECO:0000256" key="4">
    <source>
        <dbReference type="ARBA" id="ARBA00022475"/>
    </source>
</evidence>
<dbReference type="KEGG" id="mey:TM49_03585"/>
<organism evidence="13 14">
    <name type="scientific">Martelella endophytica</name>
    <dbReference type="NCBI Taxonomy" id="1486262"/>
    <lineage>
        <taxon>Bacteria</taxon>
        <taxon>Pseudomonadati</taxon>
        <taxon>Pseudomonadota</taxon>
        <taxon>Alphaproteobacteria</taxon>
        <taxon>Hyphomicrobiales</taxon>
        <taxon>Aurantimonadaceae</taxon>
        <taxon>Martelella</taxon>
    </lineage>
</organism>
<feature type="chain" id="PRO_5002295082" description="Uncharacterized protein YtcA" evidence="12">
    <location>
        <begin position="23"/>
        <end position="90"/>
    </location>
</feature>
<name>A0A0D5LM13_MAREN</name>
<feature type="signal peptide" evidence="12">
    <location>
        <begin position="1"/>
        <end position="22"/>
    </location>
</feature>
<dbReference type="RefSeq" id="WP_045679565.1">
    <property type="nucleotide sequence ID" value="NZ_CP010803.1"/>
</dbReference>
<keyword evidence="14" id="KW-1185">Reference proteome</keyword>
<keyword evidence="8 11" id="KW-0472">Membrane</keyword>
<gene>
    <name evidence="13" type="ORF">TM49_03585</name>
</gene>
<keyword evidence="7 11" id="KW-1133">Transmembrane helix</keyword>
<dbReference type="EMBL" id="CP010803">
    <property type="protein sequence ID" value="AJY44975.1"/>
    <property type="molecule type" value="Genomic_DNA"/>
</dbReference>
<evidence type="ECO:0000256" key="3">
    <source>
        <dbReference type="ARBA" id="ARBA00021237"/>
    </source>
</evidence>
<dbReference type="GO" id="GO:0016020">
    <property type="term" value="C:membrane"/>
    <property type="evidence" value="ECO:0007669"/>
    <property type="project" value="UniProtKB-SubCell"/>
</dbReference>
<dbReference type="STRING" id="1486262.TM49_03585"/>
<evidence type="ECO:0000256" key="10">
    <source>
        <dbReference type="ARBA" id="ARBA00023288"/>
    </source>
</evidence>
<dbReference type="InterPro" id="IPR031381">
    <property type="entry name" value="YtcA"/>
</dbReference>
<sequence length="90" mass="9637">MAQFRVISFLAAALALNGCASASKGPEFALYGAYFPSWIASTLIGIISTVIIRLVLIRTGLDDVMPLRVLVYLLLAICIGLATSLFVFGR</sequence>
<keyword evidence="9" id="KW-0564">Palmitate</keyword>
<evidence type="ECO:0000313" key="13">
    <source>
        <dbReference type="EMBL" id="AJY44975.1"/>
    </source>
</evidence>
<keyword evidence="4" id="KW-1003">Cell membrane</keyword>
<proteinExistence type="inferred from homology"/>
<evidence type="ECO:0000256" key="6">
    <source>
        <dbReference type="ARBA" id="ARBA00022729"/>
    </source>
</evidence>
<keyword evidence="6 12" id="KW-0732">Signal</keyword>
<accession>A0A0D5LM13</accession>